<dbReference type="InterPro" id="IPR029068">
    <property type="entry name" value="Glyas_Bleomycin-R_OHBP_Dase"/>
</dbReference>
<proteinExistence type="predicted"/>
<evidence type="ECO:0000313" key="3">
    <source>
        <dbReference type="Proteomes" id="UP000008460"/>
    </source>
</evidence>
<feature type="domain" description="VOC" evidence="1">
    <location>
        <begin position="1"/>
        <end position="101"/>
    </location>
</feature>
<dbReference type="GO" id="GO:0051213">
    <property type="term" value="F:dioxygenase activity"/>
    <property type="evidence" value="ECO:0007669"/>
    <property type="project" value="UniProtKB-KW"/>
</dbReference>
<gene>
    <name evidence="2" type="ordered locus">Celf_0564</name>
</gene>
<reference evidence="2 3" key="1">
    <citation type="submission" date="2011-04" db="EMBL/GenBank/DDBJ databases">
        <title>Complete sequence of Cellulomonas fimi ATCC 484.</title>
        <authorList>
            <consortium name="US DOE Joint Genome Institute"/>
            <person name="Lucas S."/>
            <person name="Han J."/>
            <person name="Lapidus A."/>
            <person name="Cheng J.-F."/>
            <person name="Goodwin L."/>
            <person name="Pitluck S."/>
            <person name="Peters L."/>
            <person name="Chertkov O."/>
            <person name="Detter J.C."/>
            <person name="Han C."/>
            <person name="Tapia R."/>
            <person name="Land M."/>
            <person name="Hauser L."/>
            <person name="Kyrpides N."/>
            <person name="Ivanova N."/>
            <person name="Ovchinnikova G."/>
            <person name="Pagani I."/>
            <person name="Mead D."/>
            <person name="Brumm P."/>
            <person name="Woyke T."/>
        </authorList>
    </citation>
    <scope>NUCLEOTIDE SEQUENCE [LARGE SCALE GENOMIC DNA]</scope>
    <source>
        <strain evidence="3">ATCC 484 / DSM 20113 / JCM 1341 / NBRC 15513 / NCIMB 8980 / NCTC 7547</strain>
    </source>
</reference>
<keyword evidence="2" id="KW-0223">Dioxygenase</keyword>
<dbReference type="eggNOG" id="COG0346">
    <property type="taxonomic scope" value="Bacteria"/>
</dbReference>
<dbReference type="InterPro" id="IPR004360">
    <property type="entry name" value="Glyas_Fos-R_dOase_dom"/>
</dbReference>
<dbReference type="PANTHER" id="PTHR36503:SF1">
    <property type="entry name" value="BLR2520 PROTEIN"/>
    <property type="match status" value="1"/>
</dbReference>
<accession>F4GY36</accession>
<sequence length="207" mass="21195">MTSIQHVTLEVTDTASADTFYRTVLGADVPVRTRASDAPSTGFRGFTLGVDLHSPADVDAVVERAHAAGARVVKRAEAQPWGGYSGVVEAPDGTVWKVATAAPAGTAPTGGTVERTVLLLGVGAVAAATAALVERGFEVAKDYGEYVELEPGDGRVTLGLYERTGLAAEFGVDPQGSGSHRLAIGTDGTARVDADGFVWEPVAAAAD</sequence>
<evidence type="ECO:0000259" key="1">
    <source>
        <dbReference type="PROSITE" id="PS51819"/>
    </source>
</evidence>
<dbReference type="PANTHER" id="PTHR36503">
    <property type="entry name" value="BLR2520 PROTEIN"/>
    <property type="match status" value="1"/>
</dbReference>
<dbReference type="RefSeq" id="WP_013769733.1">
    <property type="nucleotide sequence ID" value="NC_015514.1"/>
</dbReference>
<dbReference type="KEGG" id="cfi:Celf_0564"/>
<dbReference type="InterPro" id="IPR037523">
    <property type="entry name" value="VOC_core"/>
</dbReference>
<evidence type="ECO:0000313" key="2">
    <source>
        <dbReference type="EMBL" id="AEE44704.1"/>
    </source>
</evidence>
<dbReference type="AlphaFoldDB" id="F4GY36"/>
<dbReference type="STRING" id="590998.Celf_0564"/>
<dbReference type="Proteomes" id="UP000008460">
    <property type="component" value="Chromosome"/>
</dbReference>
<dbReference type="SUPFAM" id="SSF54593">
    <property type="entry name" value="Glyoxalase/Bleomycin resistance protein/Dihydroxybiphenyl dioxygenase"/>
    <property type="match status" value="1"/>
</dbReference>
<keyword evidence="2" id="KW-0560">Oxidoreductase</keyword>
<dbReference type="Gene3D" id="3.10.180.10">
    <property type="entry name" value="2,3-Dihydroxybiphenyl 1,2-Dioxygenase, domain 1"/>
    <property type="match status" value="1"/>
</dbReference>
<dbReference type="EMBL" id="CP002666">
    <property type="protein sequence ID" value="AEE44704.1"/>
    <property type="molecule type" value="Genomic_DNA"/>
</dbReference>
<name>F4GY36_CELFA</name>
<dbReference type="Pfam" id="PF00903">
    <property type="entry name" value="Glyoxalase"/>
    <property type="match status" value="1"/>
</dbReference>
<organism evidence="2 3">
    <name type="scientific">Cellulomonas fimi (strain ATCC 484 / DSM 20113 / JCM 1341 / CCUG 24087 / LMG 16345 / NBRC 15513 / NCIMB 8980 / NCTC 7547 / NRS-133)</name>
    <dbReference type="NCBI Taxonomy" id="590998"/>
    <lineage>
        <taxon>Bacteria</taxon>
        <taxon>Bacillati</taxon>
        <taxon>Actinomycetota</taxon>
        <taxon>Actinomycetes</taxon>
        <taxon>Micrococcales</taxon>
        <taxon>Cellulomonadaceae</taxon>
        <taxon>Cellulomonas</taxon>
    </lineage>
</organism>
<dbReference type="PROSITE" id="PS51819">
    <property type="entry name" value="VOC"/>
    <property type="match status" value="1"/>
</dbReference>
<keyword evidence="3" id="KW-1185">Reference proteome</keyword>
<dbReference type="HOGENOM" id="CLU_112005_0_0_11"/>
<protein>
    <submittedName>
        <fullName evidence="2">Glyoxalase/bleomycin resistance protein/dioxygenase</fullName>
    </submittedName>
</protein>